<organism evidence="17 18">
    <name type="scientific">Dacryopinax primogenitus (strain DJM 731)</name>
    <name type="common">Brown rot fungus</name>
    <dbReference type="NCBI Taxonomy" id="1858805"/>
    <lineage>
        <taxon>Eukaryota</taxon>
        <taxon>Fungi</taxon>
        <taxon>Dikarya</taxon>
        <taxon>Basidiomycota</taxon>
        <taxon>Agaricomycotina</taxon>
        <taxon>Dacrymycetes</taxon>
        <taxon>Dacrymycetales</taxon>
        <taxon>Dacrymycetaceae</taxon>
        <taxon>Dacryopinax</taxon>
    </lineage>
</organism>
<evidence type="ECO:0000259" key="16">
    <source>
        <dbReference type="PROSITE" id="PS51384"/>
    </source>
</evidence>
<dbReference type="STRING" id="1858805.M5GGY1"/>
<keyword evidence="11 15" id="KW-0472">Membrane</keyword>
<keyword evidence="7" id="KW-0249">Electron transport</keyword>
<dbReference type="Proteomes" id="UP000030653">
    <property type="component" value="Unassembled WGS sequence"/>
</dbReference>
<dbReference type="InterPro" id="IPR039261">
    <property type="entry name" value="FNR_nucleotide-bd"/>
</dbReference>
<dbReference type="SUPFAM" id="SSF63380">
    <property type="entry name" value="Riboflavin synthase domain-like"/>
    <property type="match status" value="1"/>
</dbReference>
<feature type="transmembrane region" description="Helical" evidence="15">
    <location>
        <begin position="111"/>
        <end position="136"/>
    </location>
</feature>
<dbReference type="InterPro" id="IPR017927">
    <property type="entry name" value="FAD-bd_FR_type"/>
</dbReference>
<evidence type="ECO:0000256" key="11">
    <source>
        <dbReference type="ARBA" id="ARBA00023136"/>
    </source>
</evidence>
<keyword evidence="5" id="KW-1003">Cell membrane</keyword>
<evidence type="ECO:0000313" key="18">
    <source>
        <dbReference type="Proteomes" id="UP000030653"/>
    </source>
</evidence>
<evidence type="ECO:0000313" key="17">
    <source>
        <dbReference type="EMBL" id="EJU06278.1"/>
    </source>
</evidence>
<dbReference type="SFLD" id="SFLDG01168">
    <property type="entry name" value="Ferric_reductase_subgroup_(FRE"/>
    <property type="match status" value="1"/>
</dbReference>
<name>M5GGY1_DACPD</name>
<feature type="region of interest" description="Disordered" evidence="14">
    <location>
        <begin position="62"/>
        <end position="82"/>
    </location>
</feature>
<evidence type="ECO:0000256" key="13">
    <source>
        <dbReference type="ARBA" id="ARBA00048483"/>
    </source>
</evidence>
<evidence type="ECO:0000256" key="10">
    <source>
        <dbReference type="ARBA" id="ARBA00023065"/>
    </source>
</evidence>
<dbReference type="Pfam" id="PF08030">
    <property type="entry name" value="NAD_binding_6"/>
    <property type="match status" value="1"/>
</dbReference>
<dbReference type="PANTHER" id="PTHR32361:SF9">
    <property type="entry name" value="FERRIC REDUCTASE TRANSMEMBRANE COMPONENT 3-RELATED"/>
    <property type="match status" value="1"/>
</dbReference>
<dbReference type="GO" id="GO:0015677">
    <property type="term" value="P:copper ion import"/>
    <property type="evidence" value="ECO:0007669"/>
    <property type="project" value="TreeGrafter"/>
</dbReference>
<evidence type="ECO:0000256" key="5">
    <source>
        <dbReference type="ARBA" id="ARBA00022475"/>
    </source>
</evidence>
<protein>
    <recommendedName>
        <fullName evidence="3">ferric-chelate reductase (NADPH)</fullName>
        <ecNumber evidence="3">1.16.1.9</ecNumber>
    </recommendedName>
</protein>
<sequence>MPSTGASRGMLVDNKAILARLHRLWQKNFYPIVLWIIVLGILLVISACHQYRRSMERSLAVRKDKENEEEEETLNGDAHPDRRTSSVQCFLRMLLSEWNILMYRRTIPMWWNYRMTIAEMLFCSGYLVVLLVLGLVDSNGLQYKAYANRCGHLATSQIPLIIGLAGKNNVISYLPGIGSEKLNVLHRAAGRSALVLALLHAYGRWQNGLKGHNAINTPRIIWGLVALSSFTLLTLMSVRPLRNKAYELFLATHIVLVFTFVLAVSYHRSKSYPYVLVGWVLWAVDRLGRCLRVGILNRLWLNFNPFWRNPASTATVELLSADTMRISMRRHMRWKPGQYAYLIMPTISFLVWESHPFTIASVSDTNGRQENELTFIVRARDGFTKRLLAHAQRGRKRQLAVECAMEGPYGCPPSLAHFSTAVLISGGSGVSYTLPQFKSIIHDVRNGRSATRSVCFIWVVRHADHISWISTALASILATAPEFINISIRIFVTQDSDSADQRPSKPLPSFPIMSIAPGRPDLRMLLVDEIERAAGEVSVNVCGPPSMTQTVRTILAEGPVAGPVAIRRGCPPVELHVETFSW</sequence>
<proteinExistence type="inferred from homology"/>
<dbReference type="InterPro" id="IPR013121">
    <property type="entry name" value="Fe_red_NAD-bd_6"/>
</dbReference>
<dbReference type="PROSITE" id="PS51384">
    <property type="entry name" value="FAD_FR"/>
    <property type="match status" value="1"/>
</dbReference>
<dbReference type="CDD" id="cd06186">
    <property type="entry name" value="NOX_Duox_like_FAD_NADP"/>
    <property type="match status" value="1"/>
</dbReference>
<keyword evidence="8 15" id="KW-1133">Transmembrane helix</keyword>
<dbReference type="EMBL" id="JH795855">
    <property type="protein sequence ID" value="EJU06278.1"/>
    <property type="molecule type" value="Genomic_DNA"/>
</dbReference>
<gene>
    <name evidence="17" type="ORF">DACRYDRAFT_60933</name>
</gene>
<evidence type="ECO:0000256" key="8">
    <source>
        <dbReference type="ARBA" id="ARBA00022989"/>
    </source>
</evidence>
<evidence type="ECO:0000256" key="9">
    <source>
        <dbReference type="ARBA" id="ARBA00023002"/>
    </source>
</evidence>
<keyword evidence="18" id="KW-1185">Reference proteome</keyword>
<dbReference type="SFLD" id="SFLDS00052">
    <property type="entry name" value="Ferric_Reductase_Domain"/>
    <property type="match status" value="1"/>
</dbReference>
<dbReference type="GO" id="GO:0005886">
    <property type="term" value="C:plasma membrane"/>
    <property type="evidence" value="ECO:0007669"/>
    <property type="project" value="UniProtKB-SubCell"/>
</dbReference>
<dbReference type="EC" id="1.16.1.9" evidence="3"/>
<dbReference type="InterPro" id="IPR013112">
    <property type="entry name" value="FAD-bd_8"/>
</dbReference>
<evidence type="ECO:0000256" key="3">
    <source>
        <dbReference type="ARBA" id="ARBA00012668"/>
    </source>
</evidence>
<dbReference type="GO" id="GO:0006826">
    <property type="term" value="P:iron ion transport"/>
    <property type="evidence" value="ECO:0007669"/>
    <property type="project" value="TreeGrafter"/>
</dbReference>
<dbReference type="Pfam" id="PF01794">
    <property type="entry name" value="Ferric_reduct"/>
    <property type="match status" value="1"/>
</dbReference>
<comment type="catalytic activity">
    <reaction evidence="13">
        <text>2 a Fe(II)-siderophore + NADP(+) + H(+) = 2 a Fe(III)-siderophore + NADPH</text>
        <dbReference type="Rhea" id="RHEA:28795"/>
        <dbReference type="Rhea" id="RHEA-COMP:11342"/>
        <dbReference type="Rhea" id="RHEA-COMP:11344"/>
        <dbReference type="ChEBI" id="CHEBI:15378"/>
        <dbReference type="ChEBI" id="CHEBI:29033"/>
        <dbReference type="ChEBI" id="CHEBI:29034"/>
        <dbReference type="ChEBI" id="CHEBI:57783"/>
        <dbReference type="ChEBI" id="CHEBI:58349"/>
        <dbReference type="EC" id="1.16.1.9"/>
    </reaction>
</comment>
<dbReference type="Gene3D" id="3.40.50.80">
    <property type="entry name" value="Nucleotide-binding domain of ferredoxin-NADP reductase (FNR) module"/>
    <property type="match status" value="1"/>
</dbReference>
<dbReference type="Pfam" id="PF08022">
    <property type="entry name" value="FAD_binding_8"/>
    <property type="match status" value="1"/>
</dbReference>
<comment type="similarity">
    <text evidence="2">Belongs to the ferric reductase (FRE) family.</text>
</comment>
<keyword evidence="12" id="KW-0325">Glycoprotein</keyword>
<dbReference type="OMA" id="NIYHRWV"/>
<keyword evidence="4" id="KW-0813">Transport</keyword>
<dbReference type="Gene3D" id="2.40.30.10">
    <property type="entry name" value="Translation factors"/>
    <property type="match status" value="1"/>
</dbReference>
<keyword evidence="10" id="KW-0406">Ion transport</keyword>
<dbReference type="HOGENOM" id="CLU_010365_6_1_1"/>
<feature type="transmembrane region" description="Helical" evidence="15">
    <location>
        <begin position="29"/>
        <end position="48"/>
    </location>
</feature>
<dbReference type="SUPFAM" id="SSF52343">
    <property type="entry name" value="Ferredoxin reductase-like, C-terminal NADP-linked domain"/>
    <property type="match status" value="1"/>
</dbReference>
<evidence type="ECO:0000256" key="4">
    <source>
        <dbReference type="ARBA" id="ARBA00022448"/>
    </source>
</evidence>
<evidence type="ECO:0000256" key="2">
    <source>
        <dbReference type="ARBA" id="ARBA00006278"/>
    </source>
</evidence>
<dbReference type="GeneID" id="63690717"/>
<feature type="transmembrane region" description="Helical" evidence="15">
    <location>
        <begin position="245"/>
        <end position="266"/>
    </location>
</feature>
<feature type="transmembrane region" description="Helical" evidence="15">
    <location>
        <begin position="220"/>
        <end position="238"/>
    </location>
</feature>
<dbReference type="AlphaFoldDB" id="M5GGY1"/>
<reference evidence="17 18" key="1">
    <citation type="journal article" date="2012" name="Science">
        <title>The Paleozoic origin of enzymatic lignin decomposition reconstructed from 31 fungal genomes.</title>
        <authorList>
            <person name="Floudas D."/>
            <person name="Binder M."/>
            <person name="Riley R."/>
            <person name="Barry K."/>
            <person name="Blanchette R.A."/>
            <person name="Henrissat B."/>
            <person name="Martinez A.T."/>
            <person name="Otillar R."/>
            <person name="Spatafora J.W."/>
            <person name="Yadav J.S."/>
            <person name="Aerts A."/>
            <person name="Benoit I."/>
            <person name="Boyd A."/>
            <person name="Carlson A."/>
            <person name="Copeland A."/>
            <person name="Coutinho P.M."/>
            <person name="de Vries R.P."/>
            <person name="Ferreira P."/>
            <person name="Findley K."/>
            <person name="Foster B."/>
            <person name="Gaskell J."/>
            <person name="Glotzer D."/>
            <person name="Gorecki P."/>
            <person name="Heitman J."/>
            <person name="Hesse C."/>
            <person name="Hori C."/>
            <person name="Igarashi K."/>
            <person name="Jurgens J.A."/>
            <person name="Kallen N."/>
            <person name="Kersten P."/>
            <person name="Kohler A."/>
            <person name="Kuees U."/>
            <person name="Kumar T.K.A."/>
            <person name="Kuo A."/>
            <person name="LaButti K."/>
            <person name="Larrondo L.F."/>
            <person name="Lindquist E."/>
            <person name="Ling A."/>
            <person name="Lombard V."/>
            <person name="Lucas S."/>
            <person name="Lundell T."/>
            <person name="Martin R."/>
            <person name="McLaughlin D.J."/>
            <person name="Morgenstern I."/>
            <person name="Morin E."/>
            <person name="Murat C."/>
            <person name="Nagy L.G."/>
            <person name="Nolan M."/>
            <person name="Ohm R.A."/>
            <person name="Patyshakuliyeva A."/>
            <person name="Rokas A."/>
            <person name="Ruiz-Duenas F.J."/>
            <person name="Sabat G."/>
            <person name="Salamov A."/>
            <person name="Samejima M."/>
            <person name="Schmutz J."/>
            <person name="Slot J.C."/>
            <person name="St John F."/>
            <person name="Stenlid J."/>
            <person name="Sun H."/>
            <person name="Sun S."/>
            <person name="Syed K."/>
            <person name="Tsang A."/>
            <person name="Wiebenga A."/>
            <person name="Young D."/>
            <person name="Pisabarro A."/>
            <person name="Eastwood D.C."/>
            <person name="Martin F."/>
            <person name="Cullen D."/>
            <person name="Grigoriev I.V."/>
            <person name="Hibbett D.S."/>
        </authorList>
    </citation>
    <scope>NUCLEOTIDE SEQUENCE [LARGE SCALE GENOMIC DNA]</scope>
    <source>
        <strain evidence="17 18">DJM-731 SS1</strain>
    </source>
</reference>
<evidence type="ECO:0000256" key="1">
    <source>
        <dbReference type="ARBA" id="ARBA00004651"/>
    </source>
</evidence>
<evidence type="ECO:0000256" key="6">
    <source>
        <dbReference type="ARBA" id="ARBA00022692"/>
    </source>
</evidence>
<dbReference type="InterPro" id="IPR013130">
    <property type="entry name" value="Fe3_Rdtase_TM_dom"/>
</dbReference>
<comment type="subcellular location">
    <subcellularLocation>
        <location evidence="1">Cell membrane</location>
        <topology evidence="1">Multi-pass membrane protein</topology>
    </subcellularLocation>
</comment>
<keyword evidence="6 15" id="KW-0812">Transmembrane</keyword>
<dbReference type="InterPro" id="IPR051410">
    <property type="entry name" value="Ferric/Cupric_Reductase"/>
</dbReference>
<evidence type="ECO:0000256" key="12">
    <source>
        <dbReference type="ARBA" id="ARBA00023180"/>
    </source>
</evidence>
<dbReference type="OrthoDB" id="4494341at2759"/>
<accession>M5GGY1</accession>
<evidence type="ECO:0000256" key="14">
    <source>
        <dbReference type="SAM" id="MobiDB-lite"/>
    </source>
</evidence>
<dbReference type="PANTHER" id="PTHR32361">
    <property type="entry name" value="FERRIC/CUPRIC REDUCTASE TRANSMEMBRANE COMPONENT"/>
    <property type="match status" value="1"/>
</dbReference>
<evidence type="ECO:0000256" key="7">
    <source>
        <dbReference type="ARBA" id="ARBA00022982"/>
    </source>
</evidence>
<dbReference type="GO" id="GO:0052851">
    <property type="term" value="F:ferric-chelate reductase (NADPH) activity"/>
    <property type="evidence" value="ECO:0007669"/>
    <property type="project" value="UniProtKB-EC"/>
</dbReference>
<dbReference type="RefSeq" id="XP_040633172.1">
    <property type="nucleotide sequence ID" value="XM_040775655.1"/>
</dbReference>
<dbReference type="GO" id="GO:0006879">
    <property type="term" value="P:intracellular iron ion homeostasis"/>
    <property type="evidence" value="ECO:0007669"/>
    <property type="project" value="TreeGrafter"/>
</dbReference>
<feature type="domain" description="FAD-binding FR-type" evidence="16">
    <location>
        <begin position="305"/>
        <end position="415"/>
    </location>
</feature>
<dbReference type="InterPro" id="IPR017938">
    <property type="entry name" value="Riboflavin_synthase-like_b-brl"/>
</dbReference>
<keyword evidence="9" id="KW-0560">Oxidoreductase</keyword>
<evidence type="ECO:0000256" key="15">
    <source>
        <dbReference type="SAM" id="Phobius"/>
    </source>
</evidence>